<evidence type="ECO:0000313" key="3">
    <source>
        <dbReference type="Proteomes" id="UP000660262"/>
    </source>
</evidence>
<name>A0A830HPW8_9CHLO</name>
<comment type="caution">
    <text evidence="2">The sequence shown here is derived from an EMBL/GenBank/DDBJ whole genome shotgun (WGS) entry which is preliminary data.</text>
</comment>
<reference evidence="2" key="1">
    <citation type="submission" date="2020-10" db="EMBL/GenBank/DDBJ databases">
        <title>Unveiling of a novel bifunctional photoreceptor, Dualchrome1, isolated from a cosmopolitan green alga.</title>
        <authorList>
            <person name="Suzuki S."/>
            <person name="Kawachi M."/>
        </authorList>
    </citation>
    <scope>NUCLEOTIDE SEQUENCE</scope>
    <source>
        <strain evidence="2">NIES 2893</strain>
    </source>
</reference>
<proteinExistence type="predicted"/>
<dbReference type="OrthoDB" id="10504818at2759"/>
<evidence type="ECO:0000313" key="2">
    <source>
        <dbReference type="EMBL" id="GHP07047.1"/>
    </source>
</evidence>
<dbReference type="AlphaFoldDB" id="A0A830HPW8"/>
<organism evidence="2 3">
    <name type="scientific">Pycnococcus provasolii</name>
    <dbReference type="NCBI Taxonomy" id="41880"/>
    <lineage>
        <taxon>Eukaryota</taxon>
        <taxon>Viridiplantae</taxon>
        <taxon>Chlorophyta</taxon>
        <taxon>Pseudoscourfieldiophyceae</taxon>
        <taxon>Pseudoscourfieldiales</taxon>
        <taxon>Pycnococcaceae</taxon>
        <taxon>Pycnococcus</taxon>
    </lineage>
</organism>
<protein>
    <submittedName>
        <fullName evidence="2">Uncharacterized protein</fullName>
    </submittedName>
</protein>
<evidence type="ECO:0000256" key="1">
    <source>
        <dbReference type="SAM" id="MobiDB-lite"/>
    </source>
</evidence>
<gene>
    <name evidence="2" type="ORF">PPROV_000579000</name>
</gene>
<feature type="region of interest" description="Disordered" evidence="1">
    <location>
        <begin position="1"/>
        <end position="49"/>
    </location>
</feature>
<dbReference type="Proteomes" id="UP000660262">
    <property type="component" value="Unassembled WGS sequence"/>
</dbReference>
<accession>A0A830HPW8</accession>
<dbReference type="EMBL" id="BNJQ01000015">
    <property type="protein sequence ID" value="GHP07047.1"/>
    <property type="molecule type" value="Genomic_DNA"/>
</dbReference>
<sequence length="206" mass="22332">MASEDTTRILGIGGPRAWLPSGNVHPHQAPPSLAAGESIGMTAPTKGPTTTSVSFFSESGELHAVPYSHKATGYKSKADHCNRSDKHYGGDYRSYHTSYQKTYAPISSREVTFREDGIPVSAERNKGAPLMSPKLPNQAELTAGARFKRKCDTSQVMFGNRIGKDPHQYDSVAHLSYTKYSGGTPSANQGLRAAAAQRLHRNIRLS</sequence>
<keyword evidence="3" id="KW-1185">Reference proteome</keyword>